<dbReference type="Pfam" id="PF01047">
    <property type="entry name" value="MarR"/>
    <property type="match status" value="1"/>
</dbReference>
<sequence>MKGSLEFTIAMLIRDINSKMNQKIMEELKTTGLTVPQITVIKLIAHHKELTVTELSERMSVTKATMSGILDRLENMDIIERVRSEEDKRMVYVKFSAEGFKMALQIKEIMNNCFKNIFKGIEEERLEGIEKQLISLVGIIEESLDKK</sequence>
<keyword evidence="2 5" id="KW-0238">DNA-binding</keyword>
<dbReference type="InterPro" id="IPR036390">
    <property type="entry name" value="WH_DNA-bd_sf"/>
</dbReference>
<evidence type="ECO:0000256" key="1">
    <source>
        <dbReference type="ARBA" id="ARBA00023015"/>
    </source>
</evidence>
<dbReference type="Gene3D" id="1.10.10.10">
    <property type="entry name" value="Winged helix-like DNA-binding domain superfamily/Winged helix DNA-binding domain"/>
    <property type="match status" value="1"/>
</dbReference>
<accession>A0ABU0JTY9</accession>
<dbReference type="GO" id="GO:0003677">
    <property type="term" value="F:DNA binding"/>
    <property type="evidence" value="ECO:0007669"/>
    <property type="project" value="UniProtKB-KW"/>
</dbReference>
<dbReference type="PROSITE" id="PS50995">
    <property type="entry name" value="HTH_MARR_2"/>
    <property type="match status" value="1"/>
</dbReference>
<dbReference type="PANTHER" id="PTHR42756">
    <property type="entry name" value="TRANSCRIPTIONAL REGULATOR, MARR"/>
    <property type="match status" value="1"/>
</dbReference>
<dbReference type="PRINTS" id="PR00598">
    <property type="entry name" value="HTHMARR"/>
</dbReference>
<feature type="domain" description="HTH marR-type" evidence="4">
    <location>
        <begin position="2"/>
        <end position="145"/>
    </location>
</feature>
<dbReference type="InterPro" id="IPR036388">
    <property type="entry name" value="WH-like_DNA-bd_sf"/>
</dbReference>
<evidence type="ECO:0000313" key="5">
    <source>
        <dbReference type="EMBL" id="MDQ0480568.1"/>
    </source>
</evidence>
<dbReference type="PANTHER" id="PTHR42756:SF1">
    <property type="entry name" value="TRANSCRIPTIONAL REPRESSOR OF EMRAB OPERON"/>
    <property type="match status" value="1"/>
</dbReference>
<dbReference type="SUPFAM" id="SSF46785">
    <property type="entry name" value="Winged helix' DNA-binding domain"/>
    <property type="match status" value="1"/>
</dbReference>
<proteinExistence type="predicted"/>
<dbReference type="RefSeq" id="WP_111940411.1">
    <property type="nucleotide sequence ID" value="NZ_BAAACJ010000010.1"/>
</dbReference>
<name>A0ABU0JTY9_HATLI</name>
<keyword evidence="1" id="KW-0805">Transcription regulation</keyword>
<keyword evidence="3" id="KW-0804">Transcription</keyword>
<organism evidence="5 6">
    <name type="scientific">Hathewaya limosa</name>
    <name type="common">Clostridium limosum</name>
    <dbReference type="NCBI Taxonomy" id="1536"/>
    <lineage>
        <taxon>Bacteria</taxon>
        <taxon>Bacillati</taxon>
        <taxon>Bacillota</taxon>
        <taxon>Clostridia</taxon>
        <taxon>Eubacteriales</taxon>
        <taxon>Clostridiaceae</taxon>
        <taxon>Hathewaya</taxon>
    </lineage>
</organism>
<dbReference type="Proteomes" id="UP001224418">
    <property type="component" value="Unassembled WGS sequence"/>
</dbReference>
<reference evidence="5 6" key="1">
    <citation type="submission" date="2023-07" db="EMBL/GenBank/DDBJ databases">
        <title>Genomic Encyclopedia of Type Strains, Phase IV (KMG-IV): sequencing the most valuable type-strain genomes for metagenomic binning, comparative biology and taxonomic classification.</title>
        <authorList>
            <person name="Goeker M."/>
        </authorList>
    </citation>
    <scope>NUCLEOTIDE SEQUENCE [LARGE SCALE GENOMIC DNA]</scope>
    <source>
        <strain evidence="5 6">DSM 1400</strain>
    </source>
</reference>
<protein>
    <submittedName>
        <fullName evidence="5">DNA-binding MarR family transcriptional regulator</fullName>
    </submittedName>
</protein>
<evidence type="ECO:0000256" key="3">
    <source>
        <dbReference type="ARBA" id="ARBA00023163"/>
    </source>
</evidence>
<dbReference type="SMART" id="SM00347">
    <property type="entry name" value="HTH_MARR"/>
    <property type="match status" value="1"/>
</dbReference>
<dbReference type="InterPro" id="IPR011991">
    <property type="entry name" value="ArsR-like_HTH"/>
</dbReference>
<comment type="caution">
    <text evidence="5">The sequence shown here is derived from an EMBL/GenBank/DDBJ whole genome shotgun (WGS) entry which is preliminary data.</text>
</comment>
<evidence type="ECO:0000313" key="6">
    <source>
        <dbReference type="Proteomes" id="UP001224418"/>
    </source>
</evidence>
<dbReference type="InterPro" id="IPR000835">
    <property type="entry name" value="HTH_MarR-typ"/>
</dbReference>
<keyword evidence="6" id="KW-1185">Reference proteome</keyword>
<gene>
    <name evidence="5" type="ORF">QOZ93_002316</name>
</gene>
<dbReference type="CDD" id="cd00090">
    <property type="entry name" value="HTH_ARSR"/>
    <property type="match status" value="1"/>
</dbReference>
<dbReference type="EMBL" id="JAUSWN010000022">
    <property type="protein sequence ID" value="MDQ0480568.1"/>
    <property type="molecule type" value="Genomic_DNA"/>
</dbReference>
<evidence type="ECO:0000259" key="4">
    <source>
        <dbReference type="PROSITE" id="PS50995"/>
    </source>
</evidence>
<evidence type="ECO:0000256" key="2">
    <source>
        <dbReference type="ARBA" id="ARBA00023125"/>
    </source>
</evidence>